<feature type="region of interest" description="Disordered" evidence="1">
    <location>
        <begin position="1"/>
        <end position="100"/>
    </location>
</feature>
<accession>A0A2P5CX41</accession>
<evidence type="ECO:0000256" key="1">
    <source>
        <dbReference type="SAM" id="MobiDB-lite"/>
    </source>
</evidence>
<reference evidence="3" key="1">
    <citation type="submission" date="2016-06" db="EMBL/GenBank/DDBJ databases">
        <title>Parallel loss of symbiosis genes in relatives of nitrogen-fixing non-legume Parasponia.</title>
        <authorList>
            <person name="Van Velzen R."/>
            <person name="Holmer R."/>
            <person name="Bu F."/>
            <person name="Rutten L."/>
            <person name="Van Zeijl A."/>
            <person name="Liu W."/>
            <person name="Santuari L."/>
            <person name="Cao Q."/>
            <person name="Sharma T."/>
            <person name="Shen D."/>
            <person name="Roswanjaya Y."/>
            <person name="Wardhani T."/>
            <person name="Kalhor M.S."/>
            <person name="Jansen J."/>
            <person name="Van den Hoogen J."/>
            <person name="Gungor B."/>
            <person name="Hartog M."/>
            <person name="Hontelez J."/>
            <person name="Verver J."/>
            <person name="Yang W.-C."/>
            <person name="Schijlen E."/>
            <person name="Repin R."/>
            <person name="Schilthuizen M."/>
            <person name="Schranz E."/>
            <person name="Heidstra R."/>
            <person name="Miyata K."/>
            <person name="Fedorova E."/>
            <person name="Kohlen W."/>
            <person name="Bisseling T."/>
            <person name="Smit S."/>
            <person name="Geurts R."/>
        </authorList>
    </citation>
    <scope>NUCLEOTIDE SEQUENCE [LARGE SCALE GENOMIC DNA]</scope>
    <source>
        <strain evidence="3">cv. WU1-14</strain>
    </source>
</reference>
<comment type="caution">
    <text evidence="2">The sequence shown here is derived from an EMBL/GenBank/DDBJ whole genome shotgun (WGS) entry which is preliminary data.</text>
</comment>
<organism evidence="2 3">
    <name type="scientific">Parasponia andersonii</name>
    <name type="common">Sponia andersonii</name>
    <dbReference type="NCBI Taxonomy" id="3476"/>
    <lineage>
        <taxon>Eukaryota</taxon>
        <taxon>Viridiplantae</taxon>
        <taxon>Streptophyta</taxon>
        <taxon>Embryophyta</taxon>
        <taxon>Tracheophyta</taxon>
        <taxon>Spermatophyta</taxon>
        <taxon>Magnoliopsida</taxon>
        <taxon>eudicotyledons</taxon>
        <taxon>Gunneridae</taxon>
        <taxon>Pentapetalae</taxon>
        <taxon>rosids</taxon>
        <taxon>fabids</taxon>
        <taxon>Rosales</taxon>
        <taxon>Cannabaceae</taxon>
        <taxon>Parasponia</taxon>
    </lineage>
</organism>
<proteinExistence type="predicted"/>
<sequence>MTLMKWNREKPSDKEGYPCSERDKIREKRSGNRERKMNSCLTKGRAKDQKAMMVKTLSDQELAERPPKYRPNDEKASCNPSHKADGGGHFRQTTNTKTER</sequence>
<feature type="compositionally biased region" description="Polar residues" evidence="1">
    <location>
        <begin position="91"/>
        <end position="100"/>
    </location>
</feature>
<protein>
    <submittedName>
        <fullName evidence="2">Uncharacterized protein</fullName>
    </submittedName>
</protein>
<feature type="compositionally biased region" description="Basic and acidic residues" evidence="1">
    <location>
        <begin position="62"/>
        <end position="88"/>
    </location>
</feature>
<feature type="non-terminal residue" evidence="2">
    <location>
        <position position="100"/>
    </location>
</feature>
<dbReference type="Proteomes" id="UP000237105">
    <property type="component" value="Unassembled WGS sequence"/>
</dbReference>
<evidence type="ECO:0000313" key="2">
    <source>
        <dbReference type="EMBL" id="PON65596.1"/>
    </source>
</evidence>
<evidence type="ECO:0000313" key="3">
    <source>
        <dbReference type="Proteomes" id="UP000237105"/>
    </source>
</evidence>
<keyword evidence="3" id="KW-1185">Reference proteome</keyword>
<dbReference type="EMBL" id="JXTB01000086">
    <property type="protein sequence ID" value="PON65596.1"/>
    <property type="molecule type" value="Genomic_DNA"/>
</dbReference>
<dbReference type="OrthoDB" id="10342487at2759"/>
<dbReference type="AlphaFoldDB" id="A0A2P5CX41"/>
<feature type="compositionally biased region" description="Basic and acidic residues" evidence="1">
    <location>
        <begin position="1"/>
        <end position="37"/>
    </location>
</feature>
<name>A0A2P5CX41_PARAD</name>
<gene>
    <name evidence="2" type="ORF">PanWU01x14_116080</name>
</gene>